<dbReference type="SUPFAM" id="SSF56349">
    <property type="entry name" value="DNA breaking-rejoining enzymes"/>
    <property type="match status" value="1"/>
</dbReference>
<dbReference type="KEGG" id="bcq:BCQ_1335"/>
<dbReference type="InterPro" id="IPR013762">
    <property type="entry name" value="Integrase-like_cat_sf"/>
</dbReference>
<protein>
    <recommendedName>
        <fullName evidence="4">Integrase</fullName>
    </recommendedName>
</protein>
<proteinExistence type="predicted"/>
<name>B9IU68_BACCQ</name>
<keyword evidence="1" id="KW-0233">DNA recombination</keyword>
<dbReference type="GO" id="GO:0003677">
    <property type="term" value="F:DNA binding"/>
    <property type="evidence" value="ECO:0007669"/>
    <property type="project" value="InterPro"/>
</dbReference>
<evidence type="ECO:0000256" key="1">
    <source>
        <dbReference type="ARBA" id="ARBA00023172"/>
    </source>
</evidence>
<reference evidence="2 3" key="1">
    <citation type="journal article" date="2009" name="J. Bacteriol.">
        <title>Complete genome sequence of the extremophilic Bacillus cereus strain Q1 with industrial applications.</title>
        <authorList>
            <person name="Xiong Z."/>
            <person name="Jiang Y."/>
            <person name="Qi D."/>
            <person name="Lu H."/>
            <person name="Yang F."/>
            <person name="Yang J."/>
            <person name="Chen L."/>
            <person name="Sun L."/>
            <person name="Xu X."/>
            <person name="Xue Y."/>
            <person name="Zhu Y."/>
            <person name="Jin Q."/>
        </authorList>
    </citation>
    <scope>NUCLEOTIDE SEQUENCE [LARGE SCALE GENOMIC DNA]</scope>
    <source>
        <strain evidence="2 3">Q1</strain>
    </source>
</reference>
<dbReference type="GO" id="GO:0006310">
    <property type="term" value="P:DNA recombination"/>
    <property type="evidence" value="ECO:0007669"/>
    <property type="project" value="UniProtKB-KW"/>
</dbReference>
<dbReference type="Gene3D" id="1.10.443.10">
    <property type="entry name" value="Intergrase catalytic core"/>
    <property type="match status" value="1"/>
</dbReference>
<dbReference type="AlphaFoldDB" id="B9IU68"/>
<dbReference type="InterPro" id="IPR011010">
    <property type="entry name" value="DNA_brk_join_enz"/>
</dbReference>
<sequence>MYTYLAEIEALINEMKEVYEIKEESLTFYKSRINKFFLDYMGLQGNKDKPLNAITYFDVDMFLKSLKCSDAEKVNYYSALKRLFEYTYLKGKTNEIISQVTKPVYERKQKEILKEDEYVKLKNFIVDRDKVLNERLILGLFLFTGLSRQYMASLRNNQFEYEKGVYKLVIWKDESEVKLPLKSELQLLIHEYCTATNNKLDKVVQMPENTISTYIGTLTESIVGRRCTPTILSNTFISKALSDGNFIWEVSKLTLESVTTIEKHIINTNNLMNRQTSILNSF</sequence>
<accession>B9IU68</accession>
<evidence type="ECO:0000313" key="2">
    <source>
        <dbReference type="EMBL" id="ACM11764.1"/>
    </source>
</evidence>
<gene>
    <name evidence="2" type="ordered locus">BCQ_1335</name>
</gene>
<dbReference type="HOGENOM" id="CLU_985726_0_0_9"/>
<dbReference type="EMBL" id="CP000227">
    <property type="protein sequence ID" value="ACM11764.1"/>
    <property type="molecule type" value="Genomic_DNA"/>
</dbReference>
<evidence type="ECO:0008006" key="4">
    <source>
        <dbReference type="Google" id="ProtNLM"/>
    </source>
</evidence>
<evidence type="ECO:0000313" key="3">
    <source>
        <dbReference type="Proteomes" id="UP000000441"/>
    </source>
</evidence>
<dbReference type="Proteomes" id="UP000000441">
    <property type="component" value="Chromosome"/>
</dbReference>
<organism evidence="2 3">
    <name type="scientific">Bacillus cereus (strain Q1)</name>
    <dbReference type="NCBI Taxonomy" id="361100"/>
    <lineage>
        <taxon>Bacteria</taxon>
        <taxon>Bacillati</taxon>
        <taxon>Bacillota</taxon>
        <taxon>Bacilli</taxon>
        <taxon>Bacillales</taxon>
        <taxon>Bacillaceae</taxon>
        <taxon>Bacillus</taxon>
        <taxon>Bacillus cereus group</taxon>
    </lineage>
</organism>
<dbReference type="GO" id="GO:0015074">
    <property type="term" value="P:DNA integration"/>
    <property type="evidence" value="ECO:0007669"/>
    <property type="project" value="InterPro"/>
</dbReference>